<organism evidence="1 2">
    <name type="scientific">Vermiconidia calcicola</name>
    <dbReference type="NCBI Taxonomy" id="1690605"/>
    <lineage>
        <taxon>Eukaryota</taxon>
        <taxon>Fungi</taxon>
        <taxon>Dikarya</taxon>
        <taxon>Ascomycota</taxon>
        <taxon>Pezizomycotina</taxon>
        <taxon>Dothideomycetes</taxon>
        <taxon>Dothideomycetidae</taxon>
        <taxon>Mycosphaerellales</taxon>
        <taxon>Extremaceae</taxon>
        <taxon>Vermiconidia</taxon>
    </lineage>
</organism>
<dbReference type="EMBL" id="JAUTXU010000002">
    <property type="protein sequence ID" value="KAK3725391.1"/>
    <property type="molecule type" value="Genomic_DNA"/>
</dbReference>
<reference evidence="1" key="1">
    <citation type="submission" date="2023-07" db="EMBL/GenBank/DDBJ databases">
        <title>Black Yeasts Isolated from many extreme environments.</title>
        <authorList>
            <person name="Coleine C."/>
            <person name="Stajich J.E."/>
            <person name="Selbmann L."/>
        </authorList>
    </citation>
    <scope>NUCLEOTIDE SEQUENCE</scope>
    <source>
        <strain evidence="1">CCFEE 5714</strain>
    </source>
</reference>
<dbReference type="Proteomes" id="UP001281147">
    <property type="component" value="Unassembled WGS sequence"/>
</dbReference>
<gene>
    <name evidence="1" type="ORF">LTR37_000361</name>
</gene>
<proteinExistence type="predicted"/>
<evidence type="ECO:0000313" key="2">
    <source>
        <dbReference type="Proteomes" id="UP001281147"/>
    </source>
</evidence>
<keyword evidence="2" id="KW-1185">Reference proteome</keyword>
<sequence>MEHADVVVVGAGISGLCTAKTYKELAPETNILILEERATVGGVWCEANLYEGIKTNNLVGLYEFSDFPLLGVSKYGVPEGSHIPGRVMYQYLTDYAKHFDVYDSTKFHTEVKEVEKVDNGWKITATKTNVDGSITEKVYECKKLVMCNGLASTPRPISIPGKGDFDRPIFNHGGLAREAPAVAKDPSVKHVTVVGASKIGYDAVHLFASNGKQVEWVVRESGGGAVWMSPPWIPLGPWMVMLEHVVTTRFFTWFSPCVWGHYDGFNWIRRLLHGTAVGRWLVHHFWEKQRADVIEDIHDYIRSGQITLRRTDIDRIGKEGSVEFTDGSRMQTDALIAITGWQLVPKIKYKTSDDIDGDLGVPSSSQSVEQENLWKDLNSRADQEILNQFPYLRNPPAARPPFTQSVTAFRLYRGIAPPGLTARGEHSLVFLQMVHCTANLIVAETQALWSFAYLNYKLPVDPSNVFWDTALTSRYGKHRYPWGFSAWWPEFVYDAVPYADMLLSDLGLRRWRKKSWRKELFEGYTVHDYKGINHEWVDVQQKKVTAG</sequence>
<comment type="caution">
    <text evidence="1">The sequence shown here is derived from an EMBL/GenBank/DDBJ whole genome shotgun (WGS) entry which is preliminary data.</text>
</comment>
<accession>A0ACC3P156</accession>
<protein>
    <submittedName>
        <fullName evidence="1">Uncharacterized protein</fullName>
    </submittedName>
</protein>
<evidence type="ECO:0000313" key="1">
    <source>
        <dbReference type="EMBL" id="KAK3725391.1"/>
    </source>
</evidence>
<name>A0ACC3P156_9PEZI</name>